<dbReference type="Proteomes" id="UP001432322">
    <property type="component" value="Unassembled WGS sequence"/>
</dbReference>
<protein>
    <submittedName>
        <fullName evidence="1">Uncharacterized protein</fullName>
    </submittedName>
</protein>
<evidence type="ECO:0000313" key="1">
    <source>
        <dbReference type="EMBL" id="GMT11277.1"/>
    </source>
</evidence>
<dbReference type="AlphaFoldDB" id="A0AAV5UYV4"/>
<organism evidence="1 2">
    <name type="scientific">Pristionchus fissidentatus</name>
    <dbReference type="NCBI Taxonomy" id="1538716"/>
    <lineage>
        <taxon>Eukaryota</taxon>
        <taxon>Metazoa</taxon>
        <taxon>Ecdysozoa</taxon>
        <taxon>Nematoda</taxon>
        <taxon>Chromadorea</taxon>
        <taxon>Rhabditida</taxon>
        <taxon>Rhabditina</taxon>
        <taxon>Diplogasteromorpha</taxon>
        <taxon>Diplogasteroidea</taxon>
        <taxon>Neodiplogasteridae</taxon>
        <taxon>Pristionchus</taxon>
    </lineage>
</organism>
<accession>A0AAV5UYV4</accession>
<evidence type="ECO:0000313" key="2">
    <source>
        <dbReference type="Proteomes" id="UP001432322"/>
    </source>
</evidence>
<sequence length="101" mass="11293">SHLRGSWSAWSTPCTRDLRPGRTLPLHLEFERGVGRLQGFVIGVSHDGSLESSSGGIGDLDSIARWFLEWSEGEGRWSWSVEGILPRLTAPLLLHRHFVCL</sequence>
<comment type="caution">
    <text evidence="1">The sequence shown here is derived from an EMBL/GenBank/DDBJ whole genome shotgun (WGS) entry which is preliminary data.</text>
</comment>
<feature type="non-terminal residue" evidence="1">
    <location>
        <position position="1"/>
    </location>
</feature>
<feature type="non-terminal residue" evidence="1">
    <location>
        <position position="101"/>
    </location>
</feature>
<gene>
    <name evidence="1" type="ORF">PFISCL1PPCAC_2574</name>
</gene>
<dbReference type="EMBL" id="BTSY01000001">
    <property type="protein sequence ID" value="GMT11277.1"/>
    <property type="molecule type" value="Genomic_DNA"/>
</dbReference>
<proteinExistence type="predicted"/>
<name>A0AAV5UYV4_9BILA</name>
<keyword evidence="2" id="KW-1185">Reference proteome</keyword>
<reference evidence="1" key="1">
    <citation type="submission" date="2023-10" db="EMBL/GenBank/DDBJ databases">
        <title>Genome assembly of Pristionchus species.</title>
        <authorList>
            <person name="Yoshida K."/>
            <person name="Sommer R.J."/>
        </authorList>
    </citation>
    <scope>NUCLEOTIDE SEQUENCE</scope>
    <source>
        <strain evidence="1">RS5133</strain>
    </source>
</reference>